<keyword evidence="1" id="KW-0472">Membrane</keyword>
<dbReference type="STRING" id="1231657.A0A1Y2ABD0"/>
<dbReference type="InterPro" id="IPR016163">
    <property type="entry name" value="Ald_DH_C"/>
</dbReference>
<dbReference type="Gene3D" id="3.40.605.10">
    <property type="entry name" value="Aldehyde Dehydrogenase, Chain A, domain 1"/>
    <property type="match status" value="1"/>
</dbReference>
<keyword evidence="4" id="KW-1185">Reference proteome</keyword>
<dbReference type="OrthoDB" id="5596991at2759"/>
<dbReference type="PANTHER" id="PTHR43111:SF1">
    <property type="entry name" value="ALDEHYDE DEHYDROGENASE B-RELATED"/>
    <property type="match status" value="1"/>
</dbReference>
<organism evidence="3 4">
    <name type="scientific">Clohesyomyces aquaticus</name>
    <dbReference type="NCBI Taxonomy" id="1231657"/>
    <lineage>
        <taxon>Eukaryota</taxon>
        <taxon>Fungi</taxon>
        <taxon>Dikarya</taxon>
        <taxon>Ascomycota</taxon>
        <taxon>Pezizomycotina</taxon>
        <taxon>Dothideomycetes</taxon>
        <taxon>Pleosporomycetidae</taxon>
        <taxon>Pleosporales</taxon>
        <taxon>Lindgomycetaceae</taxon>
        <taxon>Clohesyomyces</taxon>
    </lineage>
</organism>
<dbReference type="PANTHER" id="PTHR43111">
    <property type="entry name" value="ALDEHYDE DEHYDROGENASE B-RELATED"/>
    <property type="match status" value="1"/>
</dbReference>
<dbReference type="Gene3D" id="3.40.309.10">
    <property type="entry name" value="Aldehyde Dehydrogenase, Chain A, domain 2"/>
    <property type="match status" value="1"/>
</dbReference>
<keyword evidence="1" id="KW-1133">Transmembrane helix</keyword>
<dbReference type="SUPFAM" id="SSF53720">
    <property type="entry name" value="ALDH-like"/>
    <property type="match status" value="1"/>
</dbReference>
<dbReference type="Pfam" id="PF00171">
    <property type="entry name" value="Aldedh"/>
    <property type="match status" value="1"/>
</dbReference>
<evidence type="ECO:0000256" key="1">
    <source>
        <dbReference type="SAM" id="Phobius"/>
    </source>
</evidence>
<dbReference type="Proteomes" id="UP000193144">
    <property type="component" value="Unassembled WGS sequence"/>
</dbReference>
<dbReference type="InterPro" id="IPR016162">
    <property type="entry name" value="Ald_DH_N"/>
</dbReference>
<protein>
    <submittedName>
        <fullName evidence="3">Aldehyde/histidinol dehydrogenase</fullName>
    </submittedName>
</protein>
<dbReference type="AlphaFoldDB" id="A0A1Y2ABD0"/>
<comment type="caution">
    <text evidence="3">The sequence shown here is derived from an EMBL/GenBank/DDBJ whole genome shotgun (WGS) entry which is preliminary data.</text>
</comment>
<dbReference type="InterPro" id="IPR015590">
    <property type="entry name" value="Aldehyde_DH_dom"/>
</dbReference>
<keyword evidence="1" id="KW-0812">Transmembrane</keyword>
<dbReference type="InterPro" id="IPR016161">
    <property type="entry name" value="Ald_DH/histidinol_DH"/>
</dbReference>
<proteinExistence type="predicted"/>
<name>A0A1Y2ABD0_9PLEO</name>
<accession>A0A1Y2ABD0</accession>
<feature type="transmembrane region" description="Helical" evidence="1">
    <location>
        <begin position="480"/>
        <end position="503"/>
    </location>
</feature>
<gene>
    <name evidence="3" type="ORF">BCR34DRAFT_552898</name>
</gene>
<reference evidence="3 4" key="1">
    <citation type="submission" date="2016-07" db="EMBL/GenBank/DDBJ databases">
        <title>Pervasive Adenine N6-methylation of Active Genes in Fungi.</title>
        <authorList>
            <consortium name="DOE Joint Genome Institute"/>
            <person name="Mondo S.J."/>
            <person name="Dannebaum R.O."/>
            <person name="Kuo R.C."/>
            <person name="Labutti K."/>
            <person name="Haridas S."/>
            <person name="Kuo A."/>
            <person name="Salamov A."/>
            <person name="Ahrendt S.R."/>
            <person name="Lipzen A."/>
            <person name="Sullivan W."/>
            <person name="Andreopoulos W.B."/>
            <person name="Clum A."/>
            <person name="Lindquist E."/>
            <person name="Daum C."/>
            <person name="Ramamoorthy G.K."/>
            <person name="Gryganskyi A."/>
            <person name="Culley D."/>
            <person name="Magnuson J.K."/>
            <person name="James T.Y."/>
            <person name="O'Malley M.A."/>
            <person name="Stajich J.E."/>
            <person name="Spatafora J.W."/>
            <person name="Visel A."/>
            <person name="Grigoriev I.V."/>
        </authorList>
    </citation>
    <scope>NUCLEOTIDE SEQUENCE [LARGE SCALE GENOMIC DNA]</scope>
    <source>
        <strain evidence="3 4">CBS 115471</strain>
    </source>
</reference>
<sequence>MSNSSLTILKSTAQTGRLANPYFRQEQLKSLHDILRRNTDAIIAALESDTSSTTSHATTECALTLNLIKSHYSSIDPVAELEAEYRIAKSKDAEDAREPWGVVYIEPEWRHTPFFNIVSALSTSLVAGNCVLLLLENTTRALPTLLRKLFAEGLESDCYAMTAAPPEKAEVADCLRISQSPEAKDANSVGLGLVASGGRVVAVVDRTANVAVAAENLVTARFSFGGTSPYAPDIVLVNEFVKKEFLEEVLKRSIPFLAGSSSPLAVNGSANGAVSEKAGFKSNGKRSAAELESALKDIKETRSWNTNVITHGSNGAILDLSSALSSAKLLHLPPKISHPLFLISSFSSLDHAIDLISHNQNQTRLLAAYHFAPPKHAKYLSQFIKADRAFVNHVPYHILLGPAAPSYTKYPSTSHPYGPDCLTRPNPTFITPPPEQLQLSAVLVSQDQRAVKTLSFSAIQEIKVKPRPENIAIGFFEQGIFIGLGLYGIPILSGIGAGIFFAARAGRRRWCGA</sequence>
<evidence type="ECO:0000313" key="4">
    <source>
        <dbReference type="Proteomes" id="UP000193144"/>
    </source>
</evidence>
<feature type="domain" description="Aldehyde dehydrogenase" evidence="2">
    <location>
        <begin position="19"/>
        <end position="161"/>
    </location>
</feature>
<evidence type="ECO:0000313" key="3">
    <source>
        <dbReference type="EMBL" id="ORY19315.1"/>
    </source>
</evidence>
<dbReference type="GO" id="GO:0016620">
    <property type="term" value="F:oxidoreductase activity, acting on the aldehyde or oxo group of donors, NAD or NADP as acceptor"/>
    <property type="evidence" value="ECO:0007669"/>
    <property type="project" value="InterPro"/>
</dbReference>
<dbReference type="EMBL" id="MCFA01000003">
    <property type="protein sequence ID" value="ORY19315.1"/>
    <property type="molecule type" value="Genomic_DNA"/>
</dbReference>
<evidence type="ECO:0000259" key="2">
    <source>
        <dbReference type="Pfam" id="PF00171"/>
    </source>
</evidence>